<sequence length="97" mass="10499">MSSPKVHKFTGPSGQAGLIAWMKTPDFDQCHEFTSVCTHDEQDDEEVKLAADLADGGSTLDLVIGPMAGTEALRQYAFRTTKALGHLRVESVTKTGF</sequence>
<protein>
    <submittedName>
        <fullName evidence="1">Uncharacterized protein</fullName>
    </submittedName>
</protein>
<organism evidence="1 2">
    <name type="scientific">Lentinula aciculospora</name>
    <dbReference type="NCBI Taxonomy" id="153920"/>
    <lineage>
        <taxon>Eukaryota</taxon>
        <taxon>Fungi</taxon>
        <taxon>Dikarya</taxon>
        <taxon>Basidiomycota</taxon>
        <taxon>Agaricomycotina</taxon>
        <taxon>Agaricomycetes</taxon>
        <taxon>Agaricomycetidae</taxon>
        <taxon>Agaricales</taxon>
        <taxon>Marasmiineae</taxon>
        <taxon>Omphalotaceae</taxon>
        <taxon>Lentinula</taxon>
    </lineage>
</organism>
<comment type="caution">
    <text evidence="1">The sequence shown here is derived from an EMBL/GenBank/DDBJ whole genome shotgun (WGS) entry which is preliminary data.</text>
</comment>
<reference evidence="1" key="1">
    <citation type="submission" date="2022-08" db="EMBL/GenBank/DDBJ databases">
        <title>A Global Phylogenomic Analysis of the Shiitake Genus Lentinula.</title>
        <authorList>
            <consortium name="DOE Joint Genome Institute"/>
            <person name="Sierra-Patev S."/>
            <person name="Min B."/>
            <person name="Naranjo-Ortiz M."/>
            <person name="Looney B."/>
            <person name="Konkel Z."/>
            <person name="Slot J.C."/>
            <person name="Sakamoto Y."/>
            <person name="Steenwyk J.L."/>
            <person name="Rokas A."/>
            <person name="Carro J."/>
            <person name="Camarero S."/>
            <person name="Ferreira P."/>
            <person name="Molpeceres G."/>
            <person name="Ruiz-Duenas F.J."/>
            <person name="Serrano A."/>
            <person name="Henrissat B."/>
            <person name="Drula E."/>
            <person name="Hughes K.W."/>
            <person name="Mata J.L."/>
            <person name="Ishikawa N.K."/>
            <person name="Vargas-Isla R."/>
            <person name="Ushijima S."/>
            <person name="Smith C.A."/>
            <person name="Ahrendt S."/>
            <person name="Andreopoulos W."/>
            <person name="He G."/>
            <person name="Labutti K."/>
            <person name="Lipzen A."/>
            <person name="Ng V."/>
            <person name="Riley R."/>
            <person name="Sandor L."/>
            <person name="Barry K."/>
            <person name="Martinez A.T."/>
            <person name="Xiao Y."/>
            <person name="Gibbons J.G."/>
            <person name="Terashima K."/>
            <person name="Grigoriev I.V."/>
            <person name="Hibbett D.S."/>
        </authorList>
    </citation>
    <scope>NUCLEOTIDE SEQUENCE</scope>
    <source>
        <strain evidence="1">JLM2183</strain>
    </source>
</reference>
<dbReference type="Proteomes" id="UP001150266">
    <property type="component" value="Unassembled WGS sequence"/>
</dbReference>
<gene>
    <name evidence="1" type="ORF">J3R30DRAFT_3738409</name>
</gene>
<accession>A0A9W8ZYH8</accession>
<name>A0A9W8ZYH8_9AGAR</name>
<dbReference type="EMBL" id="JAOTPV010000027">
    <property type="protein sequence ID" value="KAJ4470261.1"/>
    <property type="molecule type" value="Genomic_DNA"/>
</dbReference>
<keyword evidence="2" id="KW-1185">Reference proteome</keyword>
<evidence type="ECO:0000313" key="2">
    <source>
        <dbReference type="Proteomes" id="UP001150266"/>
    </source>
</evidence>
<evidence type="ECO:0000313" key="1">
    <source>
        <dbReference type="EMBL" id="KAJ4470261.1"/>
    </source>
</evidence>
<proteinExistence type="predicted"/>
<dbReference type="OrthoDB" id="2861665at2759"/>
<dbReference type="AlphaFoldDB" id="A0A9W8ZYH8"/>